<dbReference type="CDD" id="cd04301">
    <property type="entry name" value="NAT_SF"/>
    <property type="match status" value="1"/>
</dbReference>
<dbReference type="GO" id="GO:0016747">
    <property type="term" value="F:acyltransferase activity, transferring groups other than amino-acyl groups"/>
    <property type="evidence" value="ECO:0007669"/>
    <property type="project" value="InterPro"/>
</dbReference>
<sequence>MHQNLLMLQATPPDARTAASSTAPAAAGTATGSLSQVPREHLQGFKQVYTQFADTVFGPGNLSQAAIDNMAASMVEAGHVYTYEAPATRAQQAQPSSDAGSGKGNDSSTGASEWQPACVMAFAPVTTDVCRIVMVWVSPSKRSQGLGTAAVKRLCSLLAQQYSTILIIQDESNPAAGKAYTKAGFKHAARLGMLKRSME</sequence>
<organism evidence="3">
    <name type="scientific">Chlamydomonas leiostraca</name>
    <dbReference type="NCBI Taxonomy" id="1034604"/>
    <lineage>
        <taxon>Eukaryota</taxon>
        <taxon>Viridiplantae</taxon>
        <taxon>Chlorophyta</taxon>
        <taxon>core chlorophytes</taxon>
        <taxon>Chlorophyceae</taxon>
        <taxon>CS clade</taxon>
        <taxon>Chlamydomonadales</taxon>
        <taxon>Chlamydomonadaceae</taxon>
        <taxon>Chlamydomonas</taxon>
    </lineage>
</organism>
<proteinExistence type="predicted"/>
<dbReference type="InterPro" id="IPR000182">
    <property type="entry name" value="GNAT_dom"/>
</dbReference>
<dbReference type="EMBL" id="HBFB01036045">
    <property type="protein sequence ID" value="CAD8696103.1"/>
    <property type="molecule type" value="Transcribed_RNA"/>
</dbReference>
<dbReference type="Pfam" id="PF00583">
    <property type="entry name" value="Acetyltransf_1"/>
    <property type="match status" value="1"/>
</dbReference>
<protein>
    <recommendedName>
        <fullName evidence="2">N-acetyltransferase domain-containing protein</fullName>
    </recommendedName>
</protein>
<accession>A0A7S0S548</accession>
<dbReference type="InterPro" id="IPR016181">
    <property type="entry name" value="Acyl_CoA_acyltransferase"/>
</dbReference>
<gene>
    <name evidence="3" type="ORF">CLEI1391_LOCUS20290</name>
</gene>
<dbReference type="AlphaFoldDB" id="A0A7S0S548"/>
<feature type="region of interest" description="Disordered" evidence="1">
    <location>
        <begin position="10"/>
        <end position="34"/>
    </location>
</feature>
<evidence type="ECO:0000313" key="3">
    <source>
        <dbReference type="EMBL" id="CAD8696103.1"/>
    </source>
</evidence>
<dbReference type="Gene3D" id="3.40.630.30">
    <property type="match status" value="1"/>
</dbReference>
<feature type="compositionally biased region" description="Polar residues" evidence="1">
    <location>
        <begin position="89"/>
        <end position="111"/>
    </location>
</feature>
<name>A0A7S0S548_9CHLO</name>
<evidence type="ECO:0000256" key="1">
    <source>
        <dbReference type="SAM" id="MobiDB-lite"/>
    </source>
</evidence>
<reference evidence="3" key="1">
    <citation type="submission" date="2021-01" db="EMBL/GenBank/DDBJ databases">
        <authorList>
            <person name="Corre E."/>
            <person name="Pelletier E."/>
            <person name="Niang G."/>
            <person name="Scheremetjew M."/>
            <person name="Finn R."/>
            <person name="Kale V."/>
            <person name="Holt S."/>
            <person name="Cochrane G."/>
            <person name="Meng A."/>
            <person name="Brown T."/>
            <person name="Cohen L."/>
        </authorList>
    </citation>
    <scope>NUCLEOTIDE SEQUENCE</scope>
    <source>
        <strain evidence="3">SAG 11-49</strain>
    </source>
</reference>
<feature type="region of interest" description="Disordered" evidence="1">
    <location>
        <begin position="88"/>
        <end position="111"/>
    </location>
</feature>
<dbReference type="PROSITE" id="PS51186">
    <property type="entry name" value="GNAT"/>
    <property type="match status" value="1"/>
</dbReference>
<dbReference type="SUPFAM" id="SSF55729">
    <property type="entry name" value="Acyl-CoA N-acyltransferases (Nat)"/>
    <property type="match status" value="1"/>
</dbReference>
<evidence type="ECO:0000259" key="2">
    <source>
        <dbReference type="PROSITE" id="PS51186"/>
    </source>
</evidence>
<feature type="domain" description="N-acetyltransferase" evidence="2">
    <location>
        <begin position="67"/>
        <end position="199"/>
    </location>
</feature>
<feature type="compositionally biased region" description="Low complexity" evidence="1">
    <location>
        <begin position="10"/>
        <end position="33"/>
    </location>
</feature>